<feature type="transmembrane region" description="Helical" evidence="2">
    <location>
        <begin position="122"/>
        <end position="142"/>
    </location>
</feature>
<evidence type="ECO:0000313" key="5">
    <source>
        <dbReference type="Proteomes" id="UP001594351"/>
    </source>
</evidence>
<dbReference type="Pfam" id="PF08487">
    <property type="entry name" value="VIT"/>
    <property type="match status" value="1"/>
</dbReference>
<comment type="caution">
    <text evidence="4">The sequence shown here is derived from an EMBL/GenBank/DDBJ whole genome shotgun (WGS) entry which is preliminary data.</text>
</comment>
<evidence type="ECO:0000259" key="3">
    <source>
        <dbReference type="PROSITE" id="PS51468"/>
    </source>
</evidence>
<evidence type="ECO:0000313" key="4">
    <source>
        <dbReference type="EMBL" id="MFC1849554.1"/>
    </source>
</evidence>
<feature type="domain" description="VIT" evidence="3">
    <location>
        <begin position="407"/>
        <end position="543"/>
    </location>
</feature>
<feature type="transmembrane region" description="Helical" evidence="2">
    <location>
        <begin position="23"/>
        <end position="45"/>
    </location>
</feature>
<keyword evidence="1" id="KW-0175">Coiled coil</keyword>
<reference evidence="4 5" key="1">
    <citation type="submission" date="2024-09" db="EMBL/GenBank/DDBJ databases">
        <title>Laminarin stimulates single cell rates of sulfate reduction while oxygen inhibits transcriptomic activity in coastal marine sediment.</title>
        <authorList>
            <person name="Lindsay M."/>
            <person name="Orcutt B."/>
            <person name="Emerson D."/>
            <person name="Stepanauskas R."/>
            <person name="D'Angelo T."/>
        </authorList>
    </citation>
    <scope>NUCLEOTIDE SEQUENCE [LARGE SCALE GENOMIC DNA]</scope>
    <source>
        <strain evidence="4">SAG AM-311-K15</strain>
    </source>
</reference>
<feature type="transmembrane region" description="Helical" evidence="2">
    <location>
        <begin position="211"/>
        <end position="238"/>
    </location>
</feature>
<dbReference type="NCBIfam" id="TIGR02921">
    <property type="entry name" value="PEP_integral"/>
    <property type="match status" value="1"/>
</dbReference>
<gene>
    <name evidence="4" type="ORF">ACFL27_05020</name>
</gene>
<protein>
    <submittedName>
        <fullName evidence="4">TIGR02921 family PEP-CTERM protein</fullName>
    </submittedName>
</protein>
<dbReference type="InterPro" id="IPR013694">
    <property type="entry name" value="VIT"/>
</dbReference>
<organism evidence="4 5">
    <name type="scientific">candidate division CSSED10-310 bacterium</name>
    <dbReference type="NCBI Taxonomy" id="2855610"/>
    <lineage>
        <taxon>Bacteria</taxon>
        <taxon>Bacteria division CSSED10-310</taxon>
    </lineage>
</organism>
<dbReference type="PROSITE" id="PS51468">
    <property type="entry name" value="VIT"/>
    <property type="match status" value="1"/>
</dbReference>
<evidence type="ECO:0000256" key="2">
    <source>
        <dbReference type="SAM" id="Phobius"/>
    </source>
</evidence>
<feature type="transmembrane region" description="Helical" evidence="2">
    <location>
        <begin position="909"/>
        <end position="925"/>
    </location>
</feature>
<feature type="coiled-coil region" evidence="1">
    <location>
        <begin position="863"/>
        <end position="890"/>
    </location>
</feature>
<proteinExistence type="predicted"/>
<feature type="transmembrane region" description="Helical" evidence="2">
    <location>
        <begin position="97"/>
        <end position="116"/>
    </location>
</feature>
<sequence>MKTSLWSDTLHLLWGYRSKIKNICIYGIFWFWNALFLLMTIFILIPAELIPQFYAVMEDDFPLEFFTMGCALILTVVVYTITGMLRSFRSEPDKLFVLFYGIEVPLVLLFVLRLFLVREVTAGTGHILLLIFSGIICYVVLFQGKQWAEQSLPSSLKLVCAFCIGIIGFGFGLFFLFHAIPIGAALVHYFFSFNWVQDILWIFNRNRFATIFTHGLMALFGICSATLFLIFPIAFITLYTMKSGQIFRSTWFEMRKSVWFLIIVGLVLLNIFLAYHFDKQPQVTAFQLLENTPQTDQERLALLDQAPVIRAGLVNAYLSPYRYLSPIKDSNHIQYMYGDVFNLEKGASHFVQGLFNLLVKPFLYQGDRFRTAQEVARAQYEAFFDVALQRAEQSTLKHALESTWNRDQALAGLLNIEDRAVYLAEQQIDLKEFGSWATIEIQETYLNRTYDQQEIFYSFSLPDCAVLTGIWLGETPDRESRFRFTVASRGAAQKVYKREVRRRQDPALLEQVGPRQFRLRVFPIPANQYKPKKQGVMYLWLTYATLRSRNGTWPLPRLLEKRNIYWDSDSEREYLPYSHEREAWLPRFLPARTHLKQQASFKVKVTDHAGIRFEPKIGNYAATTMPEQRLAILIDRSRSMEQVRTSLHRAVQQIKQIDWIKPHFFLSGYDFDFLADPEKIEFDHLLNFGSYTVMDMLEQMLAEIDLKNYDAVLVLTDLGSYELAKDHRSSLPMDIPLWLVHLNRQLPAAYPDYLLETIQMTSGGVATSLPEFSQQQNLRLLKKEDPARVAVSPQFIISVCHETSQDFPERAQTGLTAIAARYLVQHYIEKNQMEILSNREQVHAIAQNYAIVSPYSSMIVLVNERQQQELAKAEQEADRFERTIESGNESLTAPSNPFGVSAVPEPEEWVLIIVVSFFLFYSVITRRKSTLIM</sequence>
<evidence type="ECO:0000256" key="1">
    <source>
        <dbReference type="SAM" id="Coils"/>
    </source>
</evidence>
<name>A0ABV6YTQ2_UNCC1</name>
<dbReference type="EMBL" id="JBHPBY010000045">
    <property type="protein sequence ID" value="MFC1849554.1"/>
    <property type="molecule type" value="Genomic_DNA"/>
</dbReference>
<feature type="transmembrane region" description="Helical" evidence="2">
    <location>
        <begin position="258"/>
        <end position="277"/>
    </location>
</feature>
<keyword evidence="2" id="KW-0812">Transmembrane</keyword>
<accession>A0ABV6YTQ2</accession>
<dbReference type="InterPro" id="IPR014270">
    <property type="entry name" value="PEP-CTERM_IMP"/>
</dbReference>
<feature type="transmembrane region" description="Helical" evidence="2">
    <location>
        <begin position="158"/>
        <end position="191"/>
    </location>
</feature>
<keyword evidence="2" id="KW-0472">Membrane</keyword>
<keyword evidence="2" id="KW-1133">Transmembrane helix</keyword>
<feature type="transmembrane region" description="Helical" evidence="2">
    <location>
        <begin position="65"/>
        <end position="85"/>
    </location>
</feature>
<dbReference type="Proteomes" id="UP001594351">
    <property type="component" value="Unassembled WGS sequence"/>
</dbReference>
<keyword evidence="5" id="KW-1185">Reference proteome</keyword>